<dbReference type="EMBL" id="JADQDC010000011">
    <property type="protein sequence ID" value="MBF9152321.1"/>
    <property type="molecule type" value="Genomic_DNA"/>
</dbReference>
<comment type="caution">
    <text evidence="2">The sequence shown here is derived from an EMBL/GenBank/DDBJ whole genome shotgun (WGS) entry which is preliminary data.</text>
</comment>
<gene>
    <name evidence="2" type="ORF">I2488_15040</name>
</gene>
<dbReference type="RefSeq" id="WP_196276633.1">
    <property type="nucleotide sequence ID" value="NZ_JADQDC010000011.1"/>
</dbReference>
<name>A0ABS0HJ99_9SPHN</name>
<dbReference type="Proteomes" id="UP000600799">
    <property type="component" value="Unassembled WGS sequence"/>
</dbReference>
<reference evidence="2 3" key="1">
    <citation type="submission" date="2020-11" db="EMBL/GenBank/DDBJ databases">
        <title>The genome sequence of Novosphingobium sp. 1Y9A.</title>
        <authorList>
            <person name="Liu Y."/>
        </authorList>
    </citation>
    <scope>NUCLEOTIDE SEQUENCE [LARGE SCALE GENOMIC DNA]</scope>
    <source>
        <strain evidence="2 3">1Y9A</strain>
    </source>
</reference>
<evidence type="ECO:0000313" key="2">
    <source>
        <dbReference type="EMBL" id="MBF9152321.1"/>
    </source>
</evidence>
<dbReference type="SUPFAM" id="SSF47175">
    <property type="entry name" value="Cytochromes"/>
    <property type="match status" value="1"/>
</dbReference>
<sequence>MKHRTILLLAASLAGSAIASTTIFAQTNGLEPLPLPELMGHVMQRNAYQLWAWTALEADATGNHSGEPKTEEDWENAESDALTLRQLAVVLRGAPYRQEDPRWDKLAGDLEAAATASAQSAERKDLAGLTAAGEAINARCVACHWAFAPTLEEVPPPVPVS</sequence>
<keyword evidence="3" id="KW-1185">Reference proteome</keyword>
<organism evidence="2 3">
    <name type="scientific">Novosphingobium jiangmenense</name>
    <dbReference type="NCBI Taxonomy" id="2791981"/>
    <lineage>
        <taxon>Bacteria</taxon>
        <taxon>Pseudomonadati</taxon>
        <taxon>Pseudomonadota</taxon>
        <taxon>Alphaproteobacteria</taxon>
        <taxon>Sphingomonadales</taxon>
        <taxon>Sphingomonadaceae</taxon>
        <taxon>Novosphingobium</taxon>
    </lineage>
</organism>
<keyword evidence="1" id="KW-0732">Signal</keyword>
<evidence type="ECO:0008006" key="4">
    <source>
        <dbReference type="Google" id="ProtNLM"/>
    </source>
</evidence>
<protein>
    <recommendedName>
        <fullName evidence="4">Cytochrome C</fullName>
    </recommendedName>
</protein>
<proteinExistence type="predicted"/>
<feature type="signal peptide" evidence="1">
    <location>
        <begin position="1"/>
        <end position="19"/>
    </location>
</feature>
<dbReference type="InterPro" id="IPR010980">
    <property type="entry name" value="Cyt_c/b562"/>
</dbReference>
<evidence type="ECO:0000256" key="1">
    <source>
        <dbReference type="SAM" id="SignalP"/>
    </source>
</evidence>
<accession>A0ABS0HJ99</accession>
<feature type="chain" id="PRO_5046153292" description="Cytochrome C" evidence="1">
    <location>
        <begin position="20"/>
        <end position="161"/>
    </location>
</feature>
<evidence type="ECO:0000313" key="3">
    <source>
        <dbReference type="Proteomes" id="UP000600799"/>
    </source>
</evidence>